<organism evidence="2 3">
    <name type="scientific">Schizothecium vesticola</name>
    <dbReference type="NCBI Taxonomy" id="314040"/>
    <lineage>
        <taxon>Eukaryota</taxon>
        <taxon>Fungi</taxon>
        <taxon>Dikarya</taxon>
        <taxon>Ascomycota</taxon>
        <taxon>Pezizomycotina</taxon>
        <taxon>Sordariomycetes</taxon>
        <taxon>Sordariomycetidae</taxon>
        <taxon>Sordariales</taxon>
        <taxon>Schizotheciaceae</taxon>
        <taxon>Schizothecium</taxon>
    </lineage>
</organism>
<evidence type="ECO:0000256" key="1">
    <source>
        <dbReference type="SAM" id="MobiDB-lite"/>
    </source>
</evidence>
<evidence type="ECO:0008006" key="4">
    <source>
        <dbReference type="Google" id="ProtNLM"/>
    </source>
</evidence>
<feature type="region of interest" description="Disordered" evidence="1">
    <location>
        <begin position="197"/>
        <end position="222"/>
    </location>
</feature>
<feature type="region of interest" description="Disordered" evidence="1">
    <location>
        <begin position="19"/>
        <end position="53"/>
    </location>
</feature>
<sequence>MADTSGPPPAGATFEFIQNQAAQARRTRPPLLDLGDNPADRVPLRSDADSKLRRRESRLGLGRIFGWGKTTTPEKTAWSPALSPATMEAPQRSGGIRASLAELNWPYGLQNGTGQRSEVTLPSLAISANSALKHKKSASGVRGLPSSGGHRGSVASWDPPPLFKAYPQAIKHAHLSACTASADTVLRLHGSKNSLALDTPEMSGVDKNDRSKKKHRRNTSGSSALKLDWTTKAFVLVTSGHLLQYSGDGPFDRFPEKILQLGKDSAAFASDVLPGCHWVIQVSSVVEPERAPASHASSLLSRFPFRGHERKHTSNLLMVFGGAEEMDSWITVLRREIESLGGRKYLSETGRPKVEDPDFQLRSQPSQRTLVVRDPERYSRVISPEPAWGSPTATEAPERYSRSFDDTSTASGISHDGRQLDRLRDSTNRLSFISSGQRTVITSAGSSPACSPTRDSFAPPEDVQIPDLPLQDDFLRPRARPNAAAINDRRQSMQTMNHVFELRVASAQMNRPHSTHPITAHPDYPLPPLPNAIPNFSVPQGMAKRYSHPRAALAEPVQTTTPIIGRMASRRQPPTALAINGRPLSLVEDQPSPMSPPLTEEDPLSPSTVSTFSARVREPSEDDVQEAVQSKHRRRPSASSTRSLNRVRSQLLSMPDHFPLPPPSPISPPPQDIRRPKSSLDFYARAQSPVPLTVEESLRNKRFSCYSGEADKPKHDSYDPHRRARPHSLKPVPRSSQHLRVDSLSKALLQRRSLSQLAEGPPPAPPPNRALPPLPPRKSSEAGLGRPFRPTPPGYI</sequence>
<keyword evidence="3" id="KW-1185">Reference proteome</keyword>
<proteinExistence type="predicted"/>
<gene>
    <name evidence="2" type="ORF">B0T18DRAFT_328773</name>
</gene>
<reference evidence="2" key="1">
    <citation type="submission" date="2023-06" db="EMBL/GenBank/DDBJ databases">
        <title>Genome-scale phylogeny and comparative genomics of the fungal order Sordariales.</title>
        <authorList>
            <consortium name="Lawrence Berkeley National Laboratory"/>
            <person name="Hensen N."/>
            <person name="Bonometti L."/>
            <person name="Westerberg I."/>
            <person name="Brannstrom I.O."/>
            <person name="Guillou S."/>
            <person name="Cros-Aarteil S."/>
            <person name="Calhoun S."/>
            <person name="Haridas S."/>
            <person name="Kuo A."/>
            <person name="Mondo S."/>
            <person name="Pangilinan J."/>
            <person name="Riley R."/>
            <person name="LaButti K."/>
            <person name="Andreopoulos B."/>
            <person name="Lipzen A."/>
            <person name="Chen C."/>
            <person name="Yanf M."/>
            <person name="Daum C."/>
            <person name="Ng V."/>
            <person name="Clum A."/>
            <person name="Steindorff A."/>
            <person name="Ohm R."/>
            <person name="Martin F."/>
            <person name="Silar P."/>
            <person name="Natvig D."/>
            <person name="Lalanne C."/>
            <person name="Gautier V."/>
            <person name="Ament-velasquez S.L."/>
            <person name="Kruys A."/>
            <person name="Hutchinson M.I."/>
            <person name="Powell A.J."/>
            <person name="Barry K."/>
            <person name="Miller A.N."/>
            <person name="Grigoriev I.V."/>
            <person name="Debuchy R."/>
            <person name="Gladieux P."/>
            <person name="Thoren M.H."/>
            <person name="Johannesson H."/>
        </authorList>
    </citation>
    <scope>NUCLEOTIDE SEQUENCE</scope>
    <source>
        <strain evidence="2">SMH3187-1</strain>
    </source>
</reference>
<dbReference type="Proteomes" id="UP001172155">
    <property type="component" value="Unassembled WGS sequence"/>
</dbReference>
<feature type="compositionally biased region" description="Pro residues" evidence="1">
    <location>
        <begin position="760"/>
        <end position="776"/>
    </location>
</feature>
<name>A0AA40K2X5_9PEZI</name>
<comment type="caution">
    <text evidence="2">The sequence shown here is derived from an EMBL/GenBank/DDBJ whole genome shotgun (WGS) entry which is preliminary data.</text>
</comment>
<feature type="region of interest" description="Disordered" evidence="1">
    <location>
        <begin position="382"/>
        <end position="422"/>
    </location>
</feature>
<evidence type="ECO:0000313" key="3">
    <source>
        <dbReference type="Proteomes" id="UP001172155"/>
    </source>
</evidence>
<feature type="compositionally biased region" description="Polar residues" evidence="1">
    <location>
        <begin position="637"/>
        <end position="652"/>
    </location>
</feature>
<feature type="compositionally biased region" description="Basic and acidic residues" evidence="1">
    <location>
        <begin position="38"/>
        <end position="51"/>
    </location>
</feature>
<feature type="region of interest" description="Disordered" evidence="1">
    <location>
        <begin position="347"/>
        <end position="367"/>
    </location>
</feature>
<protein>
    <recommendedName>
        <fullName evidence="4">PH domain-containing protein</fullName>
    </recommendedName>
</protein>
<dbReference type="EMBL" id="JAUKUD010000005">
    <property type="protein sequence ID" value="KAK0743732.1"/>
    <property type="molecule type" value="Genomic_DNA"/>
</dbReference>
<accession>A0AA40K2X5</accession>
<feature type="compositionally biased region" description="Basic and acidic residues" evidence="1">
    <location>
        <begin position="396"/>
        <end position="405"/>
    </location>
</feature>
<feature type="compositionally biased region" description="Polar residues" evidence="1">
    <location>
        <begin position="442"/>
        <end position="454"/>
    </location>
</feature>
<feature type="compositionally biased region" description="Pro residues" evidence="1">
    <location>
        <begin position="658"/>
        <end position="671"/>
    </location>
</feature>
<feature type="region of interest" description="Disordered" evidence="1">
    <location>
        <begin position="442"/>
        <end position="464"/>
    </location>
</feature>
<feature type="region of interest" description="Disordered" evidence="1">
    <location>
        <begin position="698"/>
        <end position="796"/>
    </location>
</feature>
<dbReference type="AlphaFoldDB" id="A0AA40K2X5"/>
<evidence type="ECO:0000313" key="2">
    <source>
        <dbReference type="EMBL" id="KAK0743732.1"/>
    </source>
</evidence>
<feature type="compositionally biased region" description="Basic and acidic residues" evidence="1">
    <location>
        <begin position="709"/>
        <end position="721"/>
    </location>
</feature>
<feature type="region of interest" description="Disordered" evidence="1">
    <location>
        <begin position="567"/>
        <end position="676"/>
    </location>
</feature>